<evidence type="ECO:0000259" key="6">
    <source>
        <dbReference type="PROSITE" id="PS51481"/>
    </source>
</evidence>
<sequence>MIVKNYTGDKLNFGLAAQKAKAQGLGIEIVFVGVLFVQKIAGATANTGVDLAAVASIARKVACQMGTAAASLDRCSLPRHGALESLPQDEIDFGMGIHNEPGVRREKLCTLAVTVNTILDIVLKPRAGTWTPTTGQPVAVIVNNLGGLSVLELGVIAEEVLRLLDARDIEVARSMSRTFVSSLDGPGFSVTLLGLDDELMPLLDAPTAAPAWPTTMPLGWKGELESKNK</sequence>
<dbReference type="Proteomes" id="UP000051487">
    <property type="component" value="Unassembled WGS sequence"/>
</dbReference>
<reference evidence="7 8" key="1">
    <citation type="submission" date="2015-11" db="EMBL/GenBank/DDBJ databases">
        <title>Aspergillus lentulus strain IFM 54703T.</title>
        <authorList>
            <person name="Kusuya Y."/>
            <person name="Sakai K."/>
            <person name="Kamei K."/>
            <person name="Takahashi H."/>
            <person name="Yaguchi T."/>
        </authorList>
    </citation>
    <scope>NUCLEOTIDE SEQUENCE [LARGE SCALE GENOMIC DNA]</scope>
    <source>
        <strain evidence="7 8">IFM 54703</strain>
    </source>
</reference>
<evidence type="ECO:0000313" key="8">
    <source>
        <dbReference type="Proteomes" id="UP000051487"/>
    </source>
</evidence>
<dbReference type="FunFam" id="3.30.1180.20:FF:000001">
    <property type="entry name" value="Dihydroxyacetone kinase 1"/>
    <property type="match status" value="1"/>
</dbReference>
<dbReference type="AlphaFoldDB" id="A0AAN4TC40"/>
<proteinExistence type="inferred from homology"/>
<evidence type="ECO:0000256" key="3">
    <source>
        <dbReference type="ARBA" id="ARBA00022741"/>
    </source>
</evidence>
<evidence type="ECO:0000256" key="2">
    <source>
        <dbReference type="ARBA" id="ARBA00022679"/>
    </source>
</evidence>
<organism evidence="7 8">
    <name type="scientific">Aspergillus lentulus</name>
    <dbReference type="NCBI Taxonomy" id="293939"/>
    <lineage>
        <taxon>Eukaryota</taxon>
        <taxon>Fungi</taxon>
        <taxon>Dikarya</taxon>
        <taxon>Ascomycota</taxon>
        <taxon>Pezizomycotina</taxon>
        <taxon>Eurotiomycetes</taxon>
        <taxon>Eurotiomycetidae</taxon>
        <taxon>Eurotiales</taxon>
        <taxon>Aspergillaceae</taxon>
        <taxon>Aspergillus</taxon>
        <taxon>Aspergillus subgen. Fumigati</taxon>
    </lineage>
</organism>
<accession>A0AAN4TC40</accession>
<protein>
    <submittedName>
        <fullName evidence="7">Triokinase/FMN cyclase</fullName>
    </submittedName>
</protein>
<dbReference type="Gene3D" id="3.30.1180.20">
    <property type="entry name" value="Dihydroxyacetone kinase, domain 2"/>
    <property type="match status" value="1"/>
</dbReference>
<keyword evidence="5" id="KW-0067">ATP-binding</keyword>
<dbReference type="PANTHER" id="PTHR28629">
    <property type="entry name" value="TRIOKINASE/FMN CYCLASE"/>
    <property type="match status" value="1"/>
</dbReference>
<dbReference type="PANTHER" id="PTHR28629:SF4">
    <property type="entry name" value="TRIOKINASE_FMN CYCLASE"/>
    <property type="match status" value="1"/>
</dbReference>
<dbReference type="GO" id="GO:0004371">
    <property type="term" value="F:glycerone kinase activity"/>
    <property type="evidence" value="ECO:0007669"/>
    <property type="project" value="InterPro"/>
</dbReference>
<dbReference type="GO" id="GO:0005524">
    <property type="term" value="F:ATP binding"/>
    <property type="evidence" value="ECO:0007669"/>
    <property type="project" value="UniProtKB-KW"/>
</dbReference>
<feature type="domain" description="DhaK" evidence="6">
    <location>
        <begin position="1"/>
        <end position="212"/>
    </location>
</feature>
<keyword evidence="4" id="KW-0418">Kinase</keyword>
<evidence type="ECO:0000256" key="1">
    <source>
        <dbReference type="ARBA" id="ARBA00008757"/>
    </source>
</evidence>
<evidence type="ECO:0000256" key="5">
    <source>
        <dbReference type="ARBA" id="ARBA00022840"/>
    </source>
</evidence>
<gene>
    <name evidence="7" type="ORF">ALT_5908</name>
</gene>
<comment type="similarity">
    <text evidence="1">Belongs to the dihydroxyacetone kinase (DAK) family.</text>
</comment>
<keyword evidence="2" id="KW-0808">Transferase</keyword>
<dbReference type="SUPFAM" id="SSF82549">
    <property type="entry name" value="DAK1/DegV-like"/>
    <property type="match status" value="1"/>
</dbReference>
<dbReference type="GO" id="GO:0019563">
    <property type="term" value="P:glycerol catabolic process"/>
    <property type="evidence" value="ECO:0007669"/>
    <property type="project" value="TreeGrafter"/>
</dbReference>
<dbReference type="PROSITE" id="PS51481">
    <property type="entry name" value="DHAK"/>
    <property type="match status" value="1"/>
</dbReference>
<dbReference type="InterPro" id="IPR004006">
    <property type="entry name" value="DhaK_dom"/>
</dbReference>
<dbReference type="GO" id="GO:0005829">
    <property type="term" value="C:cytosol"/>
    <property type="evidence" value="ECO:0007669"/>
    <property type="project" value="TreeGrafter"/>
</dbReference>
<keyword evidence="3" id="KW-0547">Nucleotide-binding</keyword>
<name>A0AAN4TC40_ASPLE</name>
<dbReference type="InterPro" id="IPR050861">
    <property type="entry name" value="Dihydroxyacetone_Kinase"/>
</dbReference>
<evidence type="ECO:0000256" key="4">
    <source>
        <dbReference type="ARBA" id="ARBA00022777"/>
    </source>
</evidence>
<dbReference type="Gene3D" id="3.40.50.10440">
    <property type="entry name" value="Dihydroxyacetone kinase, domain 1"/>
    <property type="match status" value="1"/>
</dbReference>
<evidence type="ECO:0000313" key="7">
    <source>
        <dbReference type="EMBL" id="GAQ08587.1"/>
    </source>
</evidence>
<dbReference type="Pfam" id="PF02733">
    <property type="entry name" value="Dak1"/>
    <property type="match status" value="1"/>
</dbReference>
<dbReference type="EMBL" id="BCLY01000009">
    <property type="protein sequence ID" value="GAQ08587.1"/>
    <property type="molecule type" value="Genomic_DNA"/>
</dbReference>
<comment type="caution">
    <text evidence="7">The sequence shown here is derived from an EMBL/GenBank/DDBJ whole genome shotgun (WGS) entry which is preliminary data.</text>
</comment>